<keyword evidence="2" id="KW-0624">Polysaccharide degradation</keyword>
<reference evidence="5" key="1">
    <citation type="submission" date="2015-07" db="EMBL/GenBank/DDBJ databases">
        <title>Near-Complete Genome Sequence of the Cellulolytic Bacterium Bacteroides (Pseudobacteroides) cellulosolvens ATCC 35603.</title>
        <authorList>
            <person name="Dassa B."/>
            <person name="Utturkar S.M."/>
            <person name="Klingeman D.M."/>
            <person name="Hurt R.A."/>
            <person name="Keller M."/>
            <person name="Xu J."/>
            <person name="Reddy Y.H.K."/>
            <person name="Borovok I."/>
            <person name="Grinberg I.R."/>
            <person name="Lamed R."/>
            <person name="Zhivin O."/>
            <person name="Bayer E.A."/>
            <person name="Brown S.D."/>
        </authorList>
    </citation>
    <scope>NUCLEOTIDE SEQUENCE [LARGE SCALE GENOMIC DNA]</scope>
    <source>
        <strain evidence="5">DSM 2933</strain>
    </source>
</reference>
<dbReference type="InterPro" id="IPR001701">
    <property type="entry name" value="Glyco_hydro_9"/>
</dbReference>
<keyword evidence="4" id="KW-0378">Hydrolase</keyword>
<keyword evidence="5" id="KW-1185">Reference proteome</keyword>
<evidence type="ECO:0000256" key="2">
    <source>
        <dbReference type="ARBA" id="ARBA00023326"/>
    </source>
</evidence>
<sequence>MKYPHHRFFCPQIDPSFPSVPPGFLSSGPNSKCEDPWIAGSGCSYFYTPPQQCFMDHAESWSTNEVNISLNAALAWVTYYIDAVKNVESEKVTEDINKDGSVNMADVVLVAKVFGLTKDDLEFDKKCDLNNDSTINISDIVKLALKFGYTYTS</sequence>
<evidence type="ECO:0000313" key="5">
    <source>
        <dbReference type="Proteomes" id="UP000036923"/>
    </source>
</evidence>
<dbReference type="PROSITE" id="PS00448">
    <property type="entry name" value="CLOS_CELLULOSOME_RPT"/>
    <property type="match status" value="1"/>
</dbReference>
<dbReference type="InterPro" id="IPR036439">
    <property type="entry name" value="Dockerin_dom_sf"/>
</dbReference>
<proteinExistence type="predicted"/>
<dbReference type="Gene3D" id="1.50.10.10">
    <property type="match status" value="1"/>
</dbReference>
<dbReference type="InterPro" id="IPR018247">
    <property type="entry name" value="EF_Hand_1_Ca_BS"/>
</dbReference>
<dbReference type="AlphaFoldDB" id="A0A0L6JNV8"/>
<dbReference type="SUPFAM" id="SSF48208">
    <property type="entry name" value="Six-hairpin glycosidases"/>
    <property type="match status" value="1"/>
</dbReference>
<dbReference type="PROSITE" id="PS00018">
    <property type="entry name" value="EF_HAND_1"/>
    <property type="match status" value="1"/>
</dbReference>
<feature type="domain" description="Glycoside hydrolase family 9" evidence="3">
    <location>
        <begin position="2"/>
        <end position="77"/>
    </location>
</feature>
<dbReference type="STRING" id="398512.Bccel_2734"/>
<evidence type="ECO:0000259" key="3">
    <source>
        <dbReference type="Pfam" id="PF00759"/>
    </source>
</evidence>
<keyword evidence="1" id="KW-0119">Carbohydrate metabolism</keyword>
<dbReference type="Proteomes" id="UP000036923">
    <property type="component" value="Unassembled WGS sequence"/>
</dbReference>
<dbReference type="InterPro" id="IPR008928">
    <property type="entry name" value="6-hairpin_glycosidase_sf"/>
</dbReference>
<dbReference type="Pfam" id="PF00404">
    <property type="entry name" value="Dockerin_1"/>
    <property type="match status" value="1"/>
</dbReference>
<dbReference type="CDD" id="cd14254">
    <property type="entry name" value="Dockerin_II"/>
    <property type="match status" value="1"/>
</dbReference>
<gene>
    <name evidence="4" type="ORF">Bccel_2734</name>
</gene>
<name>A0A0L6JNV8_9FIRM</name>
<dbReference type="GO" id="GO:0000272">
    <property type="term" value="P:polysaccharide catabolic process"/>
    <property type="evidence" value="ECO:0007669"/>
    <property type="project" value="UniProtKB-KW"/>
</dbReference>
<dbReference type="InterPro" id="IPR002105">
    <property type="entry name" value="Dockerin_1_rpt"/>
</dbReference>
<protein>
    <submittedName>
        <fullName evidence="4">Glycoside hydrolase family 9</fullName>
    </submittedName>
</protein>
<evidence type="ECO:0000313" key="4">
    <source>
        <dbReference type="EMBL" id="KNY27463.1"/>
    </source>
</evidence>
<accession>A0A0L6JNV8</accession>
<dbReference type="SUPFAM" id="SSF63446">
    <property type="entry name" value="Type I dockerin domain"/>
    <property type="match status" value="1"/>
</dbReference>
<dbReference type="Pfam" id="PF00759">
    <property type="entry name" value="Glyco_hydro_9"/>
    <property type="match status" value="1"/>
</dbReference>
<dbReference type="Gene3D" id="1.10.1330.10">
    <property type="entry name" value="Dockerin domain"/>
    <property type="match status" value="1"/>
</dbReference>
<dbReference type="GO" id="GO:0004553">
    <property type="term" value="F:hydrolase activity, hydrolyzing O-glycosyl compounds"/>
    <property type="evidence" value="ECO:0007669"/>
    <property type="project" value="InterPro"/>
</dbReference>
<organism evidence="4 5">
    <name type="scientific">Pseudobacteroides cellulosolvens ATCC 35603 = DSM 2933</name>
    <dbReference type="NCBI Taxonomy" id="398512"/>
    <lineage>
        <taxon>Bacteria</taxon>
        <taxon>Bacillati</taxon>
        <taxon>Bacillota</taxon>
        <taxon>Clostridia</taxon>
        <taxon>Eubacteriales</taxon>
        <taxon>Oscillospiraceae</taxon>
        <taxon>Pseudobacteroides</taxon>
    </lineage>
</organism>
<dbReference type="EMBL" id="LGTC01000001">
    <property type="protein sequence ID" value="KNY27463.1"/>
    <property type="molecule type" value="Genomic_DNA"/>
</dbReference>
<evidence type="ECO:0000256" key="1">
    <source>
        <dbReference type="ARBA" id="ARBA00023277"/>
    </source>
</evidence>
<comment type="caution">
    <text evidence="4">The sequence shown here is derived from an EMBL/GenBank/DDBJ whole genome shotgun (WGS) entry which is preliminary data.</text>
</comment>
<dbReference type="InterPro" id="IPR012341">
    <property type="entry name" value="6hp_glycosidase-like_sf"/>
</dbReference>